<protein>
    <submittedName>
        <fullName evidence="2">Uncharacterized protein</fullName>
    </submittedName>
</protein>
<comment type="caution">
    <text evidence="2">The sequence shown here is derived from an EMBL/GenBank/DDBJ whole genome shotgun (WGS) entry which is preliminary data.</text>
</comment>
<evidence type="ECO:0000256" key="1">
    <source>
        <dbReference type="SAM" id="MobiDB-lite"/>
    </source>
</evidence>
<feature type="non-terminal residue" evidence="2">
    <location>
        <position position="110"/>
    </location>
</feature>
<sequence>DSKAEEECRRCPKEAEELGQQAERRDPAVVIIATTAILTSAPRSPTRAGGGGGGADHWASAATRGEEAEGGGDAHRWGEAGGNGRGEGGTRPERHALSTDQIRARGDGVH</sequence>
<keyword evidence="3" id="KW-1185">Reference proteome</keyword>
<feature type="compositionally biased region" description="Basic and acidic residues" evidence="1">
    <location>
        <begin position="1"/>
        <end position="27"/>
    </location>
</feature>
<feature type="compositionally biased region" description="Basic and acidic residues" evidence="1">
    <location>
        <begin position="88"/>
        <end position="110"/>
    </location>
</feature>
<evidence type="ECO:0000313" key="3">
    <source>
        <dbReference type="Proteomes" id="UP001469553"/>
    </source>
</evidence>
<organism evidence="2 3">
    <name type="scientific">Ameca splendens</name>
    <dbReference type="NCBI Taxonomy" id="208324"/>
    <lineage>
        <taxon>Eukaryota</taxon>
        <taxon>Metazoa</taxon>
        <taxon>Chordata</taxon>
        <taxon>Craniata</taxon>
        <taxon>Vertebrata</taxon>
        <taxon>Euteleostomi</taxon>
        <taxon>Actinopterygii</taxon>
        <taxon>Neopterygii</taxon>
        <taxon>Teleostei</taxon>
        <taxon>Neoteleostei</taxon>
        <taxon>Acanthomorphata</taxon>
        <taxon>Ovalentaria</taxon>
        <taxon>Atherinomorphae</taxon>
        <taxon>Cyprinodontiformes</taxon>
        <taxon>Goodeidae</taxon>
        <taxon>Ameca</taxon>
    </lineage>
</organism>
<accession>A0ABV0ZHB1</accession>
<name>A0ABV0ZHB1_9TELE</name>
<feature type="region of interest" description="Disordered" evidence="1">
    <location>
        <begin position="1"/>
        <end position="110"/>
    </location>
</feature>
<gene>
    <name evidence="2" type="ORF">AMECASPLE_038538</name>
</gene>
<evidence type="ECO:0000313" key="2">
    <source>
        <dbReference type="EMBL" id="MEQ2305500.1"/>
    </source>
</evidence>
<feature type="compositionally biased region" description="Basic and acidic residues" evidence="1">
    <location>
        <begin position="64"/>
        <end position="78"/>
    </location>
</feature>
<dbReference type="EMBL" id="JAHRIP010063615">
    <property type="protein sequence ID" value="MEQ2305500.1"/>
    <property type="molecule type" value="Genomic_DNA"/>
</dbReference>
<reference evidence="2 3" key="1">
    <citation type="submission" date="2021-06" db="EMBL/GenBank/DDBJ databases">
        <authorList>
            <person name="Palmer J.M."/>
        </authorList>
    </citation>
    <scope>NUCLEOTIDE SEQUENCE [LARGE SCALE GENOMIC DNA]</scope>
    <source>
        <strain evidence="2 3">AS_MEX2019</strain>
        <tissue evidence="2">Muscle</tissue>
    </source>
</reference>
<feature type="non-terminal residue" evidence="2">
    <location>
        <position position="1"/>
    </location>
</feature>
<dbReference type="Proteomes" id="UP001469553">
    <property type="component" value="Unassembled WGS sequence"/>
</dbReference>
<proteinExistence type="predicted"/>